<keyword evidence="1" id="KW-0732">Signal</keyword>
<feature type="signal peptide" evidence="1">
    <location>
        <begin position="1"/>
        <end position="18"/>
    </location>
</feature>
<organism evidence="2">
    <name type="scientific">Ixodes ricinus</name>
    <name type="common">Common tick</name>
    <name type="synonym">Acarus ricinus</name>
    <dbReference type="NCBI Taxonomy" id="34613"/>
    <lineage>
        <taxon>Eukaryota</taxon>
        <taxon>Metazoa</taxon>
        <taxon>Ecdysozoa</taxon>
        <taxon>Arthropoda</taxon>
        <taxon>Chelicerata</taxon>
        <taxon>Arachnida</taxon>
        <taxon>Acari</taxon>
        <taxon>Parasitiformes</taxon>
        <taxon>Ixodida</taxon>
        <taxon>Ixodoidea</taxon>
        <taxon>Ixodidae</taxon>
        <taxon>Ixodinae</taxon>
        <taxon>Ixodes</taxon>
    </lineage>
</organism>
<protein>
    <submittedName>
        <fullName evidence="2">Putative ixodes 10 kDa peptide protein</fullName>
    </submittedName>
</protein>
<dbReference type="AlphaFoldDB" id="A0A0K8RFB3"/>
<proteinExistence type="evidence at transcript level"/>
<dbReference type="EMBL" id="GADI01004654">
    <property type="protein sequence ID" value="JAA69154.1"/>
    <property type="molecule type" value="mRNA"/>
</dbReference>
<evidence type="ECO:0000313" key="2">
    <source>
        <dbReference type="EMBL" id="JAA69154.1"/>
    </source>
</evidence>
<name>A0A0K8RFB3_IXORI</name>
<reference evidence="2" key="1">
    <citation type="submission" date="2012-12" db="EMBL/GenBank/DDBJ databases">
        <title>Identification and characterization of a phenylalanine ammonia-lyase gene family in Isatis indigotica Fort.</title>
        <authorList>
            <person name="Liu Q."/>
            <person name="Chen J."/>
            <person name="Zhou X."/>
            <person name="Di P."/>
            <person name="Xiao Y."/>
            <person name="Xuan H."/>
            <person name="Zhang L."/>
            <person name="Chen W."/>
        </authorList>
    </citation>
    <scope>NUCLEOTIDE SEQUENCE</scope>
    <source>
        <tissue evidence="2">Salivary gland</tissue>
    </source>
</reference>
<evidence type="ECO:0000256" key="1">
    <source>
        <dbReference type="SAM" id="SignalP"/>
    </source>
</evidence>
<feature type="chain" id="PRO_5005517288" evidence="1">
    <location>
        <begin position="19"/>
        <end position="97"/>
    </location>
</feature>
<sequence length="97" mass="10610">MQLVVFAVVLILPSFLSGETFSRTTVADNECGVYIVDGGDGVCSKQESHYFDFDPNACTVICSDGTKQKLPDGVCTAGEVDCDSEKVKQKLRDWAYF</sequence>
<accession>A0A0K8RFB3</accession>